<dbReference type="EMBL" id="NBNE01006212">
    <property type="protein sequence ID" value="OWZ02370.1"/>
    <property type="molecule type" value="Genomic_DNA"/>
</dbReference>
<proteinExistence type="predicted"/>
<gene>
    <name evidence="1" type="ORF">PHMEG_00026078</name>
</gene>
<name>A0A225VD03_9STRA</name>
<evidence type="ECO:0000313" key="2">
    <source>
        <dbReference type="Proteomes" id="UP000198211"/>
    </source>
</evidence>
<dbReference type="Proteomes" id="UP000198211">
    <property type="component" value="Unassembled WGS sequence"/>
</dbReference>
<accession>A0A225VD03</accession>
<organism evidence="1 2">
    <name type="scientific">Phytophthora megakarya</name>
    <dbReference type="NCBI Taxonomy" id="4795"/>
    <lineage>
        <taxon>Eukaryota</taxon>
        <taxon>Sar</taxon>
        <taxon>Stramenopiles</taxon>
        <taxon>Oomycota</taxon>
        <taxon>Peronosporomycetes</taxon>
        <taxon>Peronosporales</taxon>
        <taxon>Peronosporaceae</taxon>
        <taxon>Phytophthora</taxon>
    </lineage>
</organism>
<reference evidence="2" key="1">
    <citation type="submission" date="2017-03" db="EMBL/GenBank/DDBJ databases">
        <title>Phytopthora megakarya and P. palmivora, two closely related causual agents of cacao black pod achieved similar genome size and gene model numbers by different mechanisms.</title>
        <authorList>
            <person name="Ali S."/>
            <person name="Shao J."/>
            <person name="Larry D.J."/>
            <person name="Kronmiller B."/>
            <person name="Shen D."/>
            <person name="Strem M.D."/>
            <person name="Melnick R.L."/>
            <person name="Guiltinan M.J."/>
            <person name="Tyler B.M."/>
            <person name="Meinhardt L.W."/>
            <person name="Bailey B.A."/>
        </authorList>
    </citation>
    <scope>NUCLEOTIDE SEQUENCE [LARGE SCALE GENOMIC DNA]</scope>
    <source>
        <strain evidence="2">zdho120</strain>
    </source>
</reference>
<protein>
    <submittedName>
        <fullName evidence="1">Uncharacterized protein</fullName>
    </submittedName>
</protein>
<keyword evidence="2" id="KW-1185">Reference proteome</keyword>
<dbReference type="OrthoDB" id="115956at2759"/>
<sequence>MNVKRIHDVKSEDGWRMHGKPKLYDNDDKLIQRLLAAGAHQGMPVEELHGLVVVHTPRGRRVVLPPELWAPVFKESHDSIWAGNLRATQDHCQRVTVVIDK</sequence>
<dbReference type="AlphaFoldDB" id="A0A225VD03"/>
<evidence type="ECO:0000313" key="1">
    <source>
        <dbReference type="EMBL" id="OWZ02370.1"/>
    </source>
</evidence>
<comment type="caution">
    <text evidence="1">The sequence shown here is derived from an EMBL/GenBank/DDBJ whole genome shotgun (WGS) entry which is preliminary data.</text>
</comment>